<evidence type="ECO:0000313" key="7">
    <source>
        <dbReference type="Proteomes" id="UP000800094"/>
    </source>
</evidence>
<protein>
    <submittedName>
        <fullName evidence="6">Uncharacterized protein</fullName>
    </submittedName>
</protein>
<evidence type="ECO:0000256" key="3">
    <source>
        <dbReference type="ARBA" id="ARBA00023002"/>
    </source>
</evidence>
<feature type="domain" description="FAD/NAD(P)-binding" evidence="4">
    <location>
        <begin position="3"/>
        <end position="224"/>
    </location>
</feature>
<evidence type="ECO:0000259" key="5">
    <source>
        <dbReference type="Pfam" id="PF19834"/>
    </source>
</evidence>
<dbReference type="InterPro" id="IPR050346">
    <property type="entry name" value="FMO-like"/>
</dbReference>
<evidence type="ECO:0000256" key="1">
    <source>
        <dbReference type="ARBA" id="ARBA00022630"/>
    </source>
</evidence>
<dbReference type="InterPro" id="IPR023753">
    <property type="entry name" value="FAD/NAD-binding_dom"/>
</dbReference>
<dbReference type="Gene3D" id="3.50.50.60">
    <property type="entry name" value="FAD/NAD(P)-binding domain"/>
    <property type="match status" value="1"/>
</dbReference>
<dbReference type="RefSeq" id="XP_033677657.1">
    <property type="nucleotide sequence ID" value="XM_033819648.1"/>
</dbReference>
<dbReference type="SUPFAM" id="SSF51905">
    <property type="entry name" value="FAD/NAD(P)-binding domain"/>
    <property type="match status" value="1"/>
</dbReference>
<dbReference type="Pfam" id="PF19834">
    <property type="entry name" value="DUF6314"/>
    <property type="match status" value="1"/>
</dbReference>
<organism evidence="6 7">
    <name type="scientific">Trematosphaeria pertusa</name>
    <dbReference type="NCBI Taxonomy" id="390896"/>
    <lineage>
        <taxon>Eukaryota</taxon>
        <taxon>Fungi</taxon>
        <taxon>Dikarya</taxon>
        <taxon>Ascomycota</taxon>
        <taxon>Pezizomycotina</taxon>
        <taxon>Dothideomycetes</taxon>
        <taxon>Pleosporomycetidae</taxon>
        <taxon>Pleosporales</taxon>
        <taxon>Massarineae</taxon>
        <taxon>Trematosphaeriaceae</taxon>
        <taxon>Trematosphaeria</taxon>
    </lineage>
</organism>
<proteinExistence type="predicted"/>
<dbReference type="GO" id="GO:0016491">
    <property type="term" value="F:oxidoreductase activity"/>
    <property type="evidence" value="ECO:0007669"/>
    <property type="project" value="UniProtKB-KW"/>
</dbReference>
<keyword evidence="3" id="KW-0560">Oxidoreductase</keyword>
<sequence>MKSVLVVGAGPAGLVAAKSLLYHDGGTKYKVTIFDSAKRVGGMWGFAPDEFGSKCRPQMRTNLSRFTVSFSDLSWASVDLTNPLTGTTHAGAPPMFPQAWQVGRYLDAYARKFLPENIIHLNREVRAADFVEHTPSPGVWNVSSVDVDTEQLFQDSFDHLVVASGFFDQPAWLDNRNQDPDADYPARQPHSSKFCHVEELAETPGKIVVVGGGMSGSEAAATAAFQISSSKWSPGQNKPHYADAKVYHIFNRPFYCLPRYIPQDAYLPVRDSASGGVSEPRPSPARDFNTAPHFLPLDLVLYNLSRRGEGPISSSNGQVPAEKAVKGHEFIRSLVGGDQGDLGRPELVYRPEATRFPAYTGVTDTYTEFVRSGIIIPIQGRAGRIPNPSSVQGIEDNHDPFMHYVTVVPQSPWAPAEQNMGLVIDDVSGIIEASGYQVHLNYLSDRVKKALDYDPNCRRLPFLLSHGAVFNPNVPQMAFIGFYEGPYWGFMEAQARLVAQAWNPDSGQAARPETSDLSESRLIRQAIKDRALDLPQFSMGDYVGLMEEFSRATNVERHDYALGLQEGPAFPARYVDLSTDNDAFNVVREVEEILKQSQDGSRFVAAAVFRGLQGIWSVQRGIDLRFGSVAEEAFKGISNFHPREPTDPAYASEYFCVEEGIFTAENGSVRQGTDRYIYRYNEDTDTITVWFPHKDGFTTGTLLDTWKFRAPEEPFRGWLGEGEGLCHGDTFKSRSEFWFRGASLQQFSLALDVLGPKRDYTVQSMYSRPE</sequence>
<evidence type="ECO:0000256" key="2">
    <source>
        <dbReference type="ARBA" id="ARBA00022827"/>
    </source>
</evidence>
<dbReference type="Pfam" id="PF07992">
    <property type="entry name" value="Pyr_redox_2"/>
    <property type="match status" value="1"/>
</dbReference>
<dbReference type="AlphaFoldDB" id="A0A6A6HYG0"/>
<dbReference type="OrthoDB" id="66881at2759"/>
<reference evidence="6" key="1">
    <citation type="journal article" date="2020" name="Stud. Mycol.">
        <title>101 Dothideomycetes genomes: a test case for predicting lifestyles and emergence of pathogens.</title>
        <authorList>
            <person name="Haridas S."/>
            <person name="Albert R."/>
            <person name="Binder M."/>
            <person name="Bloem J."/>
            <person name="Labutti K."/>
            <person name="Salamov A."/>
            <person name="Andreopoulos B."/>
            <person name="Baker S."/>
            <person name="Barry K."/>
            <person name="Bills G."/>
            <person name="Bluhm B."/>
            <person name="Cannon C."/>
            <person name="Castanera R."/>
            <person name="Culley D."/>
            <person name="Daum C."/>
            <person name="Ezra D."/>
            <person name="Gonzalez J."/>
            <person name="Henrissat B."/>
            <person name="Kuo A."/>
            <person name="Liang C."/>
            <person name="Lipzen A."/>
            <person name="Lutzoni F."/>
            <person name="Magnuson J."/>
            <person name="Mondo S."/>
            <person name="Nolan M."/>
            <person name="Ohm R."/>
            <person name="Pangilinan J."/>
            <person name="Park H.-J."/>
            <person name="Ramirez L."/>
            <person name="Alfaro M."/>
            <person name="Sun H."/>
            <person name="Tritt A."/>
            <person name="Yoshinaga Y."/>
            <person name="Zwiers L.-H."/>
            <person name="Turgeon B."/>
            <person name="Goodwin S."/>
            <person name="Spatafora J."/>
            <person name="Crous P."/>
            <person name="Grigoriev I."/>
        </authorList>
    </citation>
    <scope>NUCLEOTIDE SEQUENCE</scope>
    <source>
        <strain evidence="6">CBS 122368</strain>
    </source>
</reference>
<name>A0A6A6HYG0_9PLEO</name>
<dbReference type="InterPro" id="IPR036188">
    <property type="entry name" value="FAD/NAD-bd_sf"/>
</dbReference>
<keyword evidence="7" id="KW-1185">Reference proteome</keyword>
<accession>A0A6A6HYG0</accession>
<dbReference type="PRINTS" id="PR00368">
    <property type="entry name" value="FADPNR"/>
</dbReference>
<dbReference type="EMBL" id="ML987207">
    <property type="protein sequence ID" value="KAF2242653.1"/>
    <property type="molecule type" value="Genomic_DNA"/>
</dbReference>
<gene>
    <name evidence="6" type="ORF">BU26DRAFT_129889</name>
</gene>
<dbReference type="GeneID" id="54572978"/>
<dbReference type="Proteomes" id="UP000800094">
    <property type="component" value="Unassembled WGS sequence"/>
</dbReference>
<dbReference type="PANTHER" id="PTHR23023">
    <property type="entry name" value="DIMETHYLANILINE MONOOXYGENASE"/>
    <property type="match status" value="1"/>
</dbReference>
<feature type="domain" description="DUF6314" evidence="5">
    <location>
        <begin position="612"/>
        <end position="768"/>
    </location>
</feature>
<keyword evidence="2" id="KW-0274">FAD</keyword>
<dbReference type="InterPro" id="IPR045632">
    <property type="entry name" value="DUF6314"/>
</dbReference>
<evidence type="ECO:0000313" key="6">
    <source>
        <dbReference type="EMBL" id="KAF2242653.1"/>
    </source>
</evidence>
<evidence type="ECO:0000259" key="4">
    <source>
        <dbReference type="Pfam" id="PF07992"/>
    </source>
</evidence>
<keyword evidence="1" id="KW-0285">Flavoprotein</keyword>